<feature type="transmembrane region" description="Helical" evidence="1">
    <location>
        <begin position="79"/>
        <end position="108"/>
    </location>
</feature>
<dbReference type="VEuPathDB" id="AmoebaDB:FDP41_010850"/>
<reference evidence="2 3" key="1">
    <citation type="journal article" date="2019" name="Sci. Rep.">
        <title>Nanopore sequencing improves the draft genome of the human pathogenic amoeba Naegleria fowleri.</title>
        <authorList>
            <person name="Liechti N."/>
            <person name="Schurch N."/>
            <person name="Bruggmann R."/>
            <person name="Wittwer M."/>
        </authorList>
    </citation>
    <scope>NUCLEOTIDE SEQUENCE [LARGE SCALE GENOMIC DNA]</scope>
    <source>
        <strain evidence="2 3">ATCC 30894</strain>
    </source>
</reference>
<keyword evidence="1" id="KW-0472">Membrane</keyword>
<dbReference type="OMA" id="PHYEISK"/>
<proteinExistence type="predicted"/>
<organism evidence="2 3">
    <name type="scientific">Naegleria fowleri</name>
    <name type="common">Brain eating amoeba</name>
    <dbReference type="NCBI Taxonomy" id="5763"/>
    <lineage>
        <taxon>Eukaryota</taxon>
        <taxon>Discoba</taxon>
        <taxon>Heterolobosea</taxon>
        <taxon>Tetramitia</taxon>
        <taxon>Eutetramitia</taxon>
        <taxon>Vahlkampfiidae</taxon>
        <taxon>Naegleria</taxon>
    </lineage>
</organism>
<dbReference type="AlphaFoldDB" id="A0A6A5C6Y7"/>
<dbReference type="VEuPathDB" id="AmoebaDB:NfTy_015190"/>
<accession>A0A6A5C6Y7</accession>
<dbReference type="EMBL" id="VFQX01000007">
    <property type="protein sequence ID" value="KAF0982871.1"/>
    <property type="molecule type" value="Genomic_DNA"/>
</dbReference>
<evidence type="ECO:0000256" key="1">
    <source>
        <dbReference type="SAM" id="Phobius"/>
    </source>
</evidence>
<evidence type="ECO:0000313" key="3">
    <source>
        <dbReference type="Proteomes" id="UP000444721"/>
    </source>
</evidence>
<dbReference type="VEuPathDB" id="AmoebaDB:NF0024990"/>
<sequence length="225" mass="25505">MYYSNVVNPQTYQPPVSPYSSNTTIFEAISSSNLRFGSESASELVLSQYSLSKADIDGTLSQLNSVLAPHYEISKSYTLAYLIILGLSIALAIPTMGLSMFPMIIIILMMQPLQQSRITNSLEQRVKPSLREIIKRENETKYLRRNVELFVEHKGFMDIVSNGRYVVPRMVPTIEIYLKPLQTIAVVQLPQQNLAQISPTVHQQQFMQPSDHNYPVQQALSDDHK</sequence>
<keyword evidence="3" id="KW-1185">Reference proteome</keyword>
<dbReference type="Proteomes" id="UP000444721">
    <property type="component" value="Unassembled WGS sequence"/>
</dbReference>
<dbReference type="OrthoDB" id="10394463at2759"/>
<gene>
    <name evidence="2" type="ORF">FDP41_010850</name>
</gene>
<name>A0A6A5C6Y7_NAEFO</name>
<comment type="caution">
    <text evidence="2">The sequence shown here is derived from an EMBL/GenBank/DDBJ whole genome shotgun (WGS) entry which is preliminary data.</text>
</comment>
<keyword evidence="1" id="KW-1133">Transmembrane helix</keyword>
<evidence type="ECO:0000313" key="2">
    <source>
        <dbReference type="EMBL" id="KAF0982871.1"/>
    </source>
</evidence>
<dbReference type="GeneID" id="68118065"/>
<protein>
    <submittedName>
        <fullName evidence="2">Uncharacterized protein</fullName>
    </submittedName>
</protein>
<dbReference type="RefSeq" id="XP_044567584.1">
    <property type="nucleotide sequence ID" value="XM_044701193.1"/>
</dbReference>
<keyword evidence="1" id="KW-0812">Transmembrane</keyword>